<organism evidence="1 2">
    <name type="scientific">Stylophora pistillata</name>
    <name type="common">Smooth cauliflower coral</name>
    <dbReference type="NCBI Taxonomy" id="50429"/>
    <lineage>
        <taxon>Eukaryota</taxon>
        <taxon>Metazoa</taxon>
        <taxon>Cnidaria</taxon>
        <taxon>Anthozoa</taxon>
        <taxon>Hexacorallia</taxon>
        <taxon>Scleractinia</taxon>
        <taxon>Astrocoeniina</taxon>
        <taxon>Pocilloporidae</taxon>
        <taxon>Stylophora</taxon>
    </lineage>
</organism>
<name>A0A2B4RUJ4_STYPI</name>
<sequence>MSPTNEIRAELGTVEEVCGVNSCSELRKYMTDEAEIFRRTAKLNALALVLSTSDCIVMFDFILVEKHSMEYGRGRRMEVHRIELSSWALFWKKNTSWSTEKIEGWSDASLMQNQQITREKIKLLQAILLVISTVLSEKRSEGESSINKMYPSASFLMFFAATTTFLVHAKFVTKENIEPENILFEKNARVEDEMLETIYKEHHGQPHGFVCLKGNATRDSNVVRFDLRHYHRRADKLDRTKAMIYLEMINPAPYGHPFFLSFYDAMTKKMVAQARAIPGFTRNVIVLDVTEIARHWLQHPESDHSFKAVYQTADPTKFPRENTIRKFALPLMVIIREDHLVSDLHAERNRRSSEQQIVSRSTAQKLACSRRDFHIETRQFPDGMILQPITFNAYD</sequence>
<reference evidence="2" key="1">
    <citation type="journal article" date="2017" name="bioRxiv">
        <title>Comparative analysis of the genomes of Stylophora pistillata and Acropora digitifera provides evidence for extensive differences between species of corals.</title>
        <authorList>
            <person name="Voolstra C.R."/>
            <person name="Li Y."/>
            <person name="Liew Y.J."/>
            <person name="Baumgarten S."/>
            <person name="Zoccola D."/>
            <person name="Flot J.-F."/>
            <person name="Tambutte S."/>
            <person name="Allemand D."/>
            <person name="Aranda M."/>
        </authorList>
    </citation>
    <scope>NUCLEOTIDE SEQUENCE [LARGE SCALE GENOMIC DNA]</scope>
</reference>
<dbReference type="Proteomes" id="UP000225706">
    <property type="component" value="Unassembled WGS sequence"/>
</dbReference>
<keyword evidence="2" id="KW-1185">Reference proteome</keyword>
<evidence type="ECO:0000313" key="2">
    <source>
        <dbReference type="Proteomes" id="UP000225706"/>
    </source>
</evidence>
<gene>
    <name evidence="1" type="ORF">AWC38_SpisGene15659</name>
</gene>
<accession>A0A2B4RUJ4</accession>
<evidence type="ECO:0000313" key="1">
    <source>
        <dbReference type="EMBL" id="PFX19902.1"/>
    </source>
</evidence>
<dbReference type="AlphaFoldDB" id="A0A2B4RUJ4"/>
<dbReference type="EMBL" id="LSMT01000339">
    <property type="protein sequence ID" value="PFX19902.1"/>
    <property type="molecule type" value="Genomic_DNA"/>
</dbReference>
<protein>
    <submittedName>
        <fullName evidence="1">Uncharacterized protein</fullName>
    </submittedName>
</protein>
<comment type="caution">
    <text evidence="1">The sequence shown here is derived from an EMBL/GenBank/DDBJ whole genome shotgun (WGS) entry which is preliminary data.</text>
</comment>
<proteinExistence type="predicted"/>